<dbReference type="RefSeq" id="WP_343796557.1">
    <property type="nucleotide sequence ID" value="NZ_BAAADJ010000006.1"/>
</dbReference>
<name>A0ABN0VXK6_9BACI</name>
<keyword evidence="3" id="KW-1185">Reference proteome</keyword>
<dbReference type="InterPro" id="IPR013486">
    <property type="entry name" value="SpoIID/LytB"/>
</dbReference>
<dbReference type="EMBL" id="BAAADJ010000006">
    <property type="protein sequence ID" value="GAA0319729.1"/>
    <property type="molecule type" value="Genomic_DNA"/>
</dbReference>
<feature type="domain" description="Sporulation stage II protein D amidase enhancer LytB N-terminal" evidence="1">
    <location>
        <begin position="66"/>
        <end position="170"/>
    </location>
</feature>
<dbReference type="InterPro" id="IPR014225">
    <property type="entry name" value="Spore_II_D_firmicutes"/>
</dbReference>
<gene>
    <name evidence="2" type="primary">spoIID</name>
    <name evidence="2" type="ORF">GCM10008967_07820</name>
</gene>
<accession>A0ABN0VXK6</accession>
<evidence type="ECO:0000259" key="1">
    <source>
        <dbReference type="Pfam" id="PF08486"/>
    </source>
</evidence>
<proteinExistence type="predicted"/>
<dbReference type="InterPro" id="IPR051922">
    <property type="entry name" value="Bact_Sporulation_Assoc"/>
</dbReference>
<sequence length="346" mass="38821">MKDWKSIVVVLTVVSLLILLIPTLLVLPSFGQKASGELADDSTNEPTEDWTAQLDGPVVEVAVYRTASEEIEKHQLEEYIVGVVASEMPADFEMEALKAQSLSARTYVVRQLMQGQTEGLPSGANVSDTVSHQVFKDLDDLKKQWGEDYDWKIKKIRQAVAETAGQVITYDGKPIEASFFSTSNGYTENSEDYWQNDFPYLRSVESPWDTESPKYSQEKTFSVQEFQTKLGVTISSDNIGTIVSRTKGQRVETVKIGEKTLSGREVRELLELPSSDFTWTLKGKEIVVTTKGYGHGVGMSQYGANGMAKQGKTYEEIIKHYYKGVTISPADPFLKQYMVWDRGDRF</sequence>
<dbReference type="PANTHER" id="PTHR30032:SF4">
    <property type="entry name" value="AMIDASE ENHANCER"/>
    <property type="match status" value="1"/>
</dbReference>
<reference evidence="3" key="1">
    <citation type="journal article" date="2019" name="Int. J. Syst. Evol. Microbiol.">
        <title>The Global Catalogue of Microorganisms (GCM) 10K type strain sequencing project: providing services to taxonomists for standard genome sequencing and annotation.</title>
        <authorList>
            <consortium name="The Broad Institute Genomics Platform"/>
            <consortium name="The Broad Institute Genome Sequencing Center for Infectious Disease"/>
            <person name="Wu L."/>
            <person name="Ma J."/>
        </authorList>
    </citation>
    <scope>NUCLEOTIDE SEQUENCE [LARGE SCALE GENOMIC DNA]</scope>
    <source>
        <strain evidence="3">JCM 9731</strain>
    </source>
</reference>
<dbReference type="NCBIfam" id="TIGR02669">
    <property type="entry name" value="SpoIID_LytB"/>
    <property type="match status" value="1"/>
</dbReference>
<comment type="caution">
    <text evidence="2">The sequence shown here is derived from an EMBL/GenBank/DDBJ whole genome shotgun (WGS) entry which is preliminary data.</text>
</comment>
<dbReference type="Proteomes" id="UP001500782">
    <property type="component" value="Unassembled WGS sequence"/>
</dbReference>
<dbReference type="Pfam" id="PF08486">
    <property type="entry name" value="SpoIID"/>
    <property type="match status" value="1"/>
</dbReference>
<dbReference type="InterPro" id="IPR013693">
    <property type="entry name" value="SpoIID/LytB_N"/>
</dbReference>
<evidence type="ECO:0000313" key="2">
    <source>
        <dbReference type="EMBL" id="GAA0319729.1"/>
    </source>
</evidence>
<dbReference type="PROSITE" id="PS50890">
    <property type="entry name" value="PUA"/>
    <property type="match status" value="1"/>
</dbReference>
<organism evidence="2 3">
    <name type="scientific">Bacillus carboniphilus</name>
    <dbReference type="NCBI Taxonomy" id="86663"/>
    <lineage>
        <taxon>Bacteria</taxon>
        <taxon>Bacillati</taxon>
        <taxon>Bacillota</taxon>
        <taxon>Bacilli</taxon>
        <taxon>Bacillales</taxon>
        <taxon>Bacillaceae</taxon>
        <taxon>Bacillus</taxon>
    </lineage>
</organism>
<protein>
    <submittedName>
        <fullName evidence="2">Stage II sporulation protein D</fullName>
    </submittedName>
</protein>
<dbReference type="PANTHER" id="PTHR30032">
    <property type="entry name" value="N-ACETYLMURAMOYL-L-ALANINE AMIDASE-RELATED"/>
    <property type="match status" value="1"/>
</dbReference>
<dbReference type="NCBIfam" id="TIGR02870">
    <property type="entry name" value="spore_II_D"/>
    <property type="match status" value="1"/>
</dbReference>
<evidence type="ECO:0000313" key="3">
    <source>
        <dbReference type="Proteomes" id="UP001500782"/>
    </source>
</evidence>